<name>W4M434_9BACT</name>
<sequence>MNGSHFGTLKTPDQVAHSPLRSKALELHKKLDGEVSDAVKNEVEAFLDAVKDVAEASPSQKFISASVRNVYRNTWQRSCHVPVLRVGLEALVNLNVDLNVGLAAKLLAGCRLPEISCRRSGPVYRECLQELPAYTQNETEKHLASIALKVADQFSGPVPQALFLSPAIDLLGKNVTEEPLATVRAAYGFSASYWAERKYRRDFGDAYPNGLVAAKKVGELVMETMQEDLSTDTSDEAVVRAQRKRFTEVLHRNPALVDHLRAQGLPGLDSPK</sequence>
<gene>
    <name evidence="1" type="ORF">ETSY2_25985</name>
</gene>
<accession>W4M434</accession>
<keyword evidence="2" id="KW-1185">Reference proteome</keyword>
<comment type="caution">
    <text evidence="1">The sequence shown here is derived from an EMBL/GenBank/DDBJ whole genome shotgun (WGS) entry which is preliminary data.</text>
</comment>
<dbReference type="EMBL" id="AZHX01001084">
    <property type="protein sequence ID" value="ETX04933.1"/>
    <property type="molecule type" value="Genomic_DNA"/>
</dbReference>
<dbReference type="HOGENOM" id="CLU_1021897_0_0_7"/>
<dbReference type="AlphaFoldDB" id="W4M434"/>
<protein>
    <submittedName>
        <fullName evidence="1">Uncharacterized protein</fullName>
    </submittedName>
</protein>
<dbReference type="Proteomes" id="UP000019140">
    <property type="component" value="Unassembled WGS sequence"/>
</dbReference>
<evidence type="ECO:0000313" key="2">
    <source>
        <dbReference type="Proteomes" id="UP000019140"/>
    </source>
</evidence>
<reference evidence="1 2" key="1">
    <citation type="journal article" date="2014" name="Nature">
        <title>An environmental bacterial taxon with a large and distinct metabolic repertoire.</title>
        <authorList>
            <person name="Wilson M.C."/>
            <person name="Mori T."/>
            <person name="Ruckert C."/>
            <person name="Uria A.R."/>
            <person name="Helf M.J."/>
            <person name="Takada K."/>
            <person name="Gernert C."/>
            <person name="Steffens U.A."/>
            <person name="Heycke N."/>
            <person name="Schmitt S."/>
            <person name="Rinke C."/>
            <person name="Helfrich E.J."/>
            <person name="Brachmann A.O."/>
            <person name="Gurgui C."/>
            <person name="Wakimoto T."/>
            <person name="Kracht M."/>
            <person name="Crusemann M."/>
            <person name="Hentschel U."/>
            <person name="Abe I."/>
            <person name="Matsunaga S."/>
            <person name="Kalinowski J."/>
            <person name="Takeyama H."/>
            <person name="Piel J."/>
        </authorList>
    </citation>
    <scope>NUCLEOTIDE SEQUENCE [LARGE SCALE GENOMIC DNA]</scope>
    <source>
        <strain evidence="2">TSY2</strain>
    </source>
</reference>
<proteinExistence type="predicted"/>
<evidence type="ECO:0000313" key="1">
    <source>
        <dbReference type="EMBL" id="ETX04933.1"/>
    </source>
</evidence>
<organism evidence="1 2">
    <name type="scientific">Candidatus Entotheonella gemina</name>
    <dbReference type="NCBI Taxonomy" id="1429439"/>
    <lineage>
        <taxon>Bacteria</taxon>
        <taxon>Pseudomonadati</taxon>
        <taxon>Nitrospinota/Tectimicrobiota group</taxon>
        <taxon>Candidatus Tectimicrobiota</taxon>
        <taxon>Candidatus Entotheonellia</taxon>
        <taxon>Candidatus Entotheonellales</taxon>
        <taxon>Candidatus Entotheonellaceae</taxon>
        <taxon>Candidatus Entotheonella</taxon>
    </lineage>
</organism>